<evidence type="ECO:0000313" key="2">
    <source>
        <dbReference type="Proteomes" id="UP000183859"/>
    </source>
</evidence>
<keyword evidence="2" id="KW-1185">Reference proteome</keyword>
<dbReference type="Pfam" id="PF21983">
    <property type="entry name" value="NikA-like"/>
    <property type="match status" value="1"/>
</dbReference>
<dbReference type="AlphaFoldDB" id="A0A1L3IB42"/>
<name>A0A1L3IB42_9RHOB</name>
<dbReference type="Proteomes" id="UP000183859">
    <property type="component" value="Plasmid pP97_c"/>
</dbReference>
<protein>
    <submittedName>
        <fullName evidence="1">Transposase, IS30 family</fullName>
    </submittedName>
</protein>
<dbReference type="KEGG" id="php:PhaeoP97_03941"/>
<organism evidence="1 2">
    <name type="scientific">Phaeobacter porticola</name>
    <dbReference type="NCBI Taxonomy" id="1844006"/>
    <lineage>
        <taxon>Bacteria</taxon>
        <taxon>Pseudomonadati</taxon>
        <taxon>Pseudomonadota</taxon>
        <taxon>Alphaproteobacteria</taxon>
        <taxon>Rhodobacterales</taxon>
        <taxon>Roseobacteraceae</taxon>
        <taxon>Phaeobacter</taxon>
    </lineage>
</organism>
<sequence>MSKRLSTIARQEVLRLAAQGLGDGEIAVRVGCSRPTVARVRARGVVTDRTTKGRVLQVRVSAREAEAFEALVAETGMSTSGLLRHMIRLSSGIVAFRRDEVMALKASANQLNALARNLVQMLKLAHAGKLRWNARDAALVGRLADRAEEVARAVQALRAASLRGSFVRVSDLRDVGEGQRDG</sequence>
<reference evidence="2" key="1">
    <citation type="submission" date="2016-07" db="EMBL/GenBank/DDBJ databases">
        <title>Phaeobacter portensis sp. nov., a tropodithietic acid producing bacterium isolated from a German harbor.</title>
        <authorList>
            <person name="Freese H.M."/>
            <person name="Bunk B."/>
            <person name="Breider S."/>
            <person name="Brinkhoff T."/>
        </authorList>
    </citation>
    <scope>NUCLEOTIDE SEQUENCE [LARGE SCALE GENOMIC DNA]</scope>
    <source>
        <strain evidence="2">P97</strain>
        <plasmid evidence="2">pp97_c</plasmid>
    </source>
</reference>
<dbReference type="InterPro" id="IPR053842">
    <property type="entry name" value="NikA-like"/>
</dbReference>
<dbReference type="RefSeq" id="WP_072506884.1">
    <property type="nucleotide sequence ID" value="NZ_CP016367.1"/>
</dbReference>
<dbReference type="Pfam" id="PF13384">
    <property type="entry name" value="HTH_23"/>
    <property type="match status" value="1"/>
</dbReference>
<gene>
    <name evidence="1" type="ORF">PhaeoP97_03941</name>
</gene>
<keyword evidence="1" id="KW-0614">Plasmid</keyword>
<geneLocation type="plasmid" evidence="2">
    <name>pp97_c</name>
</geneLocation>
<proteinExistence type="predicted"/>
<dbReference type="OrthoDB" id="7723136at2"/>
<evidence type="ECO:0000313" key="1">
    <source>
        <dbReference type="EMBL" id="APG49291.1"/>
    </source>
</evidence>
<accession>A0A1L3IB42</accession>
<dbReference type="EMBL" id="CP016367">
    <property type="protein sequence ID" value="APG49291.1"/>
    <property type="molecule type" value="Genomic_DNA"/>
</dbReference>